<dbReference type="Proteomes" id="UP001202831">
    <property type="component" value="Unassembled WGS sequence"/>
</dbReference>
<protein>
    <submittedName>
        <fullName evidence="2">Nuclear transport factor 2 family protein</fullName>
    </submittedName>
</protein>
<feature type="signal peptide" evidence="1">
    <location>
        <begin position="1"/>
        <end position="22"/>
    </location>
</feature>
<dbReference type="RefSeq" id="WP_249248824.1">
    <property type="nucleotide sequence ID" value="NZ_JAKIKT010000003.1"/>
</dbReference>
<dbReference type="Gene3D" id="3.10.450.50">
    <property type="match status" value="1"/>
</dbReference>
<organism evidence="2 3">
    <name type="scientific">Shewanella corallii</name>
    <dbReference type="NCBI Taxonomy" id="560080"/>
    <lineage>
        <taxon>Bacteria</taxon>
        <taxon>Pseudomonadati</taxon>
        <taxon>Pseudomonadota</taxon>
        <taxon>Gammaproteobacteria</taxon>
        <taxon>Alteromonadales</taxon>
        <taxon>Shewanellaceae</taxon>
        <taxon>Shewanella</taxon>
    </lineage>
</organism>
<evidence type="ECO:0000313" key="3">
    <source>
        <dbReference type="Proteomes" id="UP001202831"/>
    </source>
</evidence>
<comment type="caution">
    <text evidence="2">The sequence shown here is derived from an EMBL/GenBank/DDBJ whole genome shotgun (WGS) entry which is preliminary data.</text>
</comment>
<evidence type="ECO:0000256" key="1">
    <source>
        <dbReference type="SAM" id="SignalP"/>
    </source>
</evidence>
<dbReference type="EMBL" id="JAKIKT010000003">
    <property type="protein sequence ID" value="MCL2914097.1"/>
    <property type="molecule type" value="Genomic_DNA"/>
</dbReference>
<keyword evidence="1" id="KW-0732">Signal</keyword>
<accession>A0ABT0N6L5</accession>
<keyword evidence="3" id="KW-1185">Reference proteome</keyword>
<sequence length="188" mass="21484">MGKFFRGIFVLLAIFATPKSWAQDSPNLNSDINVHYQQLKKAFNKLDVSLIAPLYSENACYLPEGQSKAIIIGKEKILDLHRNFFSRIRAKRARIEVDFRVIDRQLNKPKATDVGYFLVRFYPAAETGEPTSEFAGKFVSVLEQSEDGKWHLTVDSSHKADPSLYFSAKPVDKLYYGELFSPLNQEKE</sequence>
<name>A0ABT0N6L5_9GAMM</name>
<reference evidence="2 3" key="1">
    <citation type="submission" date="2022-01" db="EMBL/GenBank/DDBJ databases">
        <title>Whole genome-based taxonomy of the Shewanellaceae.</title>
        <authorList>
            <person name="Martin-Rodriguez A.J."/>
        </authorList>
    </citation>
    <scope>NUCLEOTIDE SEQUENCE [LARGE SCALE GENOMIC DNA]</scope>
    <source>
        <strain evidence="2 3">DSM 21332</strain>
    </source>
</reference>
<feature type="chain" id="PRO_5046349052" evidence="1">
    <location>
        <begin position="23"/>
        <end position="188"/>
    </location>
</feature>
<dbReference type="InterPro" id="IPR032710">
    <property type="entry name" value="NTF2-like_dom_sf"/>
</dbReference>
<evidence type="ECO:0000313" key="2">
    <source>
        <dbReference type="EMBL" id="MCL2914097.1"/>
    </source>
</evidence>
<dbReference type="SUPFAM" id="SSF54427">
    <property type="entry name" value="NTF2-like"/>
    <property type="match status" value="1"/>
</dbReference>
<proteinExistence type="predicted"/>
<gene>
    <name evidence="2" type="ORF">L2725_09905</name>
</gene>